<dbReference type="EMBL" id="BAAAUX010000001">
    <property type="protein sequence ID" value="GAA2773605.1"/>
    <property type="molecule type" value="Genomic_DNA"/>
</dbReference>
<protein>
    <submittedName>
        <fullName evidence="2">Uncharacterized protein</fullName>
    </submittedName>
</protein>
<dbReference type="RefSeq" id="WP_344677349.1">
    <property type="nucleotide sequence ID" value="NZ_BAAAUX010000001.1"/>
</dbReference>
<reference evidence="2 3" key="1">
    <citation type="journal article" date="2019" name="Int. J. Syst. Evol. Microbiol.">
        <title>The Global Catalogue of Microorganisms (GCM) 10K type strain sequencing project: providing services to taxonomists for standard genome sequencing and annotation.</title>
        <authorList>
            <consortium name="The Broad Institute Genomics Platform"/>
            <consortium name="The Broad Institute Genome Sequencing Center for Infectious Disease"/>
            <person name="Wu L."/>
            <person name="Ma J."/>
        </authorList>
    </citation>
    <scope>NUCLEOTIDE SEQUENCE [LARGE SCALE GENOMIC DNA]</scope>
    <source>
        <strain evidence="2 3">JCM 9383</strain>
    </source>
</reference>
<sequence length="109" mass="11975">MTTGEQLQLAGVEANLAAATAPHRSDFLHYAEIALAELIAEGNEFDAEDVRKRIPADVQPHSPNVLPSLFSRAARAGLITYVGNRRATRRSRHAGRISRWTGCQNRSQP</sequence>
<accession>A0ABN3V0A7</accession>
<proteinExistence type="predicted"/>
<gene>
    <name evidence="2" type="ORF">GCM10010470_01650</name>
</gene>
<evidence type="ECO:0000256" key="1">
    <source>
        <dbReference type="SAM" id="MobiDB-lite"/>
    </source>
</evidence>
<evidence type="ECO:0000313" key="2">
    <source>
        <dbReference type="EMBL" id="GAA2773605.1"/>
    </source>
</evidence>
<comment type="caution">
    <text evidence="2">The sequence shown here is derived from an EMBL/GenBank/DDBJ whole genome shotgun (WGS) entry which is preliminary data.</text>
</comment>
<dbReference type="Proteomes" id="UP001500979">
    <property type="component" value="Unassembled WGS sequence"/>
</dbReference>
<organism evidence="2 3">
    <name type="scientific">Saccharopolyspora taberi</name>
    <dbReference type="NCBI Taxonomy" id="60895"/>
    <lineage>
        <taxon>Bacteria</taxon>
        <taxon>Bacillati</taxon>
        <taxon>Actinomycetota</taxon>
        <taxon>Actinomycetes</taxon>
        <taxon>Pseudonocardiales</taxon>
        <taxon>Pseudonocardiaceae</taxon>
        <taxon>Saccharopolyspora</taxon>
    </lineage>
</organism>
<evidence type="ECO:0000313" key="3">
    <source>
        <dbReference type="Proteomes" id="UP001500979"/>
    </source>
</evidence>
<name>A0ABN3V0A7_9PSEU</name>
<keyword evidence="3" id="KW-1185">Reference proteome</keyword>
<feature type="region of interest" description="Disordered" evidence="1">
    <location>
        <begin position="90"/>
        <end position="109"/>
    </location>
</feature>